<comment type="caution">
    <text evidence="4">The sequence shown here is derived from an EMBL/GenBank/DDBJ whole genome shotgun (WGS) entry which is preliminary data.</text>
</comment>
<reference evidence="4" key="1">
    <citation type="submission" date="2022-12" db="EMBL/GenBank/DDBJ databases">
        <authorList>
            <person name="Petersen C."/>
        </authorList>
    </citation>
    <scope>NUCLEOTIDE SEQUENCE</scope>
    <source>
        <strain evidence="4">IBT 15544</strain>
    </source>
</reference>
<evidence type="ECO:0000313" key="4">
    <source>
        <dbReference type="EMBL" id="KAJ5198792.1"/>
    </source>
</evidence>
<comment type="similarity">
    <text evidence="1">Belongs to the gemin-2 family.</text>
</comment>
<feature type="signal peptide" evidence="3">
    <location>
        <begin position="1"/>
        <end position="17"/>
    </location>
</feature>
<dbReference type="GO" id="GO:0032797">
    <property type="term" value="C:SMN complex"/>
    <property type="evidence" value="ECO:0007669"/>
    <property type="project" value="TreeGrafter"/>
</dbReference>
<keyword evidence="5" id="KW-1185">Reference proteome</keyword>
<gene>
    <name evidence="4" type="ORF">N7498_007909</name>
</gene>
<feature type="chain" id="PRO_5040771452" evidence="3">
    <location>
        <begin position="18"/>
        <end position="511"/>
    </location>
</feature>
<dbReference type="InterPro" id="IPR035426">
    <property type="entry name" value="Gemin2/Brr1"/>
</dbReference>
<feature type="region of interest" description="Disordered" evidence="2">
    <location>
        <begin position="391"/>
        <end position="446"/>
    </location>
</feature>
<dbReference type="OrthoDB" id="428895at2759"/>
<sequence length="511" mass="55471">MRFTILASVSFISLAAAEWSVASYTDNGCKGTNNWSQGGGGVQDCVTIPSNEASVYVDPTSDALQMYLYSSTDCSGSPTYGEEDAITGCLDDELRSFKVVNACSPQLFLLQMPAMPDKRKSTMEGPSPKRPRVFDEGESGESTGASHERPRNHPVYGQKNAFPGLDDGGDDELFYGPAEDGLEYLRMVRSEASSLPSLFLAPASKQENAPSVLPTASKSLSLPAGFFEDEAYVAPVQTDSNTIAPAEDSYPEAQISYYTLLRHRFLLLRSTLKCTPPATSIAALDDTHPISLPRRVDAARKEWRKLVLSVDPQMVQLACMDLESVLGVLQITARLLSDTVRGGNAELIRRIGAWAWGLLGKCREIGELATEDVGEVRDLGKRAVKILQKVQEAENSQTMEEAEASDADSRKDEISETSATSANLTLEEPREAADGPEAEMPDATSQVDELEAAKARLQARLLDSASSEAATTTDQGAVYRQSRALLDMIITVVGEFFGQRDLLDAREVWVS</sequence>
<keyword evidence="3" id="KW-0732">Signal</keyword>
<dbReference type="PANTHER" id="PTHR12794:SF0">
    <property type="entry name" value="GEM-ASSOCIATED PROTEIN 2"/>
    <property type="match status" value="1"/>
</dbReference>
<proteinExistence type="inferred from homology"/>
<organism evidence="4 5">
    <name type="scientific">Penicillium cinerascens</name>
    <dbReference type="NCBI Taxonomy" id="70096"/>
    <lineage>
        <taxon>Eukaryota</taxon>
        <taxon>Fungi</taxon>
        <taxon>Dikarya</taxon>
        <taxon>Ascomycota</taxon>
        <taxon>Pezizomycotina</taxon>
        <taxon>Eurotiomycetes</taxon>
        <taxon>Eurotiomycetidae</taxon>
        <taxon>Eurotiales</taxon>
        <taxon>Aspergillaceae</taxon>
        <taxon>Penicillium</taxon>
    </lineage>
</organism>
<dbReference type="PANTHER" id="PTHR12794">
    <property type="entry name" value="GEMIN2"/>
    <property type="match status" value="1"/>
</dbReference>
<name>A0A9W9JMR2_9EURO</name>
<dbReference type="EMBL" id="JAPQKR010000014">
    <property type="protein sequence ID" value="KAJ5198792.1"/>
    <property type="molecule type" value="Genomic_DNA"/>
</dbReference>
<evidence type="ECO:0000313" key="5">
    <source>
        <dbReference type="Proteomes" id="UP001150904"/>
    </source>
</evidence>
<reference evidence="4" key="2">
    <citation type="journal article" date="2023" name="IMA Fungus">
        <title>Comparative genomic study of the Penicillium genus elucidates a diverse pangenome and 15 lateral gene transfer events.</title>
        <authorList>
            <person name="Petersen C."/>
            <person name="Sorensen T."/>
            <person name="Nielsen M.R."/>
            <person name="Sondergaard T.E."/>
            <person name="Sorensen J.L."/>
            <person name="Fitzpatrick D.A."/>
            <person name="Frisvad J.C."/>
            <person name="Nielsen K.L."/>
        </authorList>
    </citation>
    <scope>NUCLEOTIDE SEQUENCE</scope>
    <source>
        <strain evidence="4">IBT 15544</strain>
    </source>
</reference>
<dbReference type="GeneID" id="83182272"/>
<evidence type="ECO:0000256" key="3">
    <source>
        <dbReference type="SAM" id="SignalP"/>
    </source>
</evidence>
<protein>
    <submittedName>
        <fullName evidence="4">Uncharacterized protein</fullName>
    </submittedName>
</protein>
<feature type="region of interest" description="Disordered" evidence="2">
    <location>
        <begin position="116"/>
        <end position="163"/>
    </location>
</feature>
<dbReference type="GO" id="GO:0000387">
    <property type="term" value="P:spliceosomal snRNP assembly"/>
    <property type="evidence" value="ECO:0007669"/>
    <property type="project" value="InterPro"/>
</dbReference>
<evidence type="ECO:0000256" key="1">
    <source>
        <dbReference type="ARBA" id="ARBA00025758"/>
    </source>
</evidence>
<dbReference type="RefSeq" id="XP_058307220.1">
    <property type="nucleotide sequence ID" value="XM_058454971.1"/>
</dbReference>
<accession>A0A9W9JMR2</accession>
<evidence type="ECO:0000256" key="2">
    <source>
        <dbReference type="SAM" id="MobiDB-lite"/>
    </source>
</evidence>
<dbReference type="Pfam" id="PF04938">
    <property type="entry name" value="SIP1"/>
    <property type="match status" value="1"/>
</dbReference>
<dbReference type="Proteomes" id="UP001150904">
    <property type="component" value="Unassembled WGS sequence"/>
</dbReference>
<dbReference type="Gene3D" id="1.20.58.1070">
    <property type="match status" value="1"/>
</dbReference>
<dbReference type="GO" id="GO:0005634">
    <property type="term" value="C:nucleus"/>
    <property type="evidence" value="ECO:0007669"/>
    <property type="project" value="TreeGrafter"/>
</dbReference>
<dbReference type="AlphaFoldDB" id="A0A9W9JMR2"/>